<accession>A0ABR8YFN4</accession>
<feature type="transmembrane region" description="Helical" evidence="7">
    <location>
        <begin position="431"/>
        <end position="451"/>
    </location>
</feature>
<organism evidence="9 10">
    <name type="scientific">Arthrobacter pullicola</name>
    <dbReference type="NCBI Taxonomy" id="2762224"/>
    <lineage>
        <taxon>Bacteria</taxon>
        <taxon>Bacillati</taxon>
        <taxon>Actinomycetota</taxon>
        <taxon>Actinomycetes</taxon>
        <taxon>Micrococcales</taxon>
        <taxon>Micrococcaceae</taxon>
        <taxon>Arthrobacter</taxon>
    </lineage>
</organism>
<dbReference type="RefSeq" id="WP_191745971.1">
    <property type="nucleotide sequence ID" value="NZ_JACSQC010000002.1"/>
</dbReference>
<dbReference type="Proteomes" id="UP000652763">
    <property type="component" value="Unassembled WGS sequence"/>
</dbReference>
<feature type="transmembrane region" description="Helical" evidence="7">
    <location>
        <begin position="366"/>
        <end position="386"/>
    </location>
</feature>
<evidence type="ECO:0000256" key="5">
    <source>
        <dbReference type="ARBA" id="ARBA00022989"/>
    </source>
</evidence>
<dbReference type="InterPro" id="IPR024962">
    <property type="entry name" value="YukD-like"/>
</dbReference>
<comment type="similarity">
    <text evidence="2">Belongs to the EccD/Snm4 family.</text>
</comment>
<reference evidence="9 10" key="1">
    <citation type="submission" date="2020-08" db="EMBL/GenBank/DDBJ databases">
        <title>A Genomic Blueprint of the Chicken Gut Microbiome.</title>
        <authorList>
            <person name="Gilroy R."/>
            <person name="Ravi A."/>
            <person name="Getino M."/>
            <person name="Pursley I."/>
            <person name="Horton D.L."/>
            <person name="Alikhan N.-F."/>
            <person name="Baker D."/>
            <person name="Gharbi K."/>
            <person name="Hall N."/>
            <person name="Watson M."/>
            <person name="Adriaenssens E.M."/>
            <person name="Foster-Nyarko E."/>
            <person name="Jarju S."/>
            <person name="Secka A."/>
            <person name="Antonio M."/>
            <person name="Oren A."/>
            <person name="Chaudhuri R."/>
            <person name="La Ragione R.M."/>
            <person name="Hildebrand F."/>
            <person name="Pallen M.J."/>
        </authorList>
    </citation>
    <scope>NUCLEOTIDE SEQUENCE [LARGE SCALE GENOMIC DNA]</scope>
    <source>
        <strain evidence="9 10">Sa2BUA2</strain>
    </source>
</reference>
<evidence type="ECO:0000256" key="4">
    <source>
        <dbReference type="ARBA" id="ARBA00022692"/>
    </source>
</evidence>
<feature type="transmembrane region" description="Helical" evidence="7">
    <location>
        <begin position="259"/>
        <end position="287"/>
    </location>
</feature>
<feature type="transmembrane region" description="Helical" evidence="7">
    <location>
        <begin position="141"/>
        <end position="159"/>
    </location>
</feature>
<name>A0ABR8YFN4_9MICC</name>
<protein>
    <submittedName>
        <fullName evidence="9">Type VII secretion integral membrane protein EccD</fullName>
    </submittedName>
</protein>
<gene>
    <name evidence="9" type="primary">eccD</name>
    <name evidence="9" type="ORF">H9638_04270</name>
</gene>
<feature type="transmembrane region" description="Helical" evidence="7">
    <location>
        <begin position="308"/>
        <end position="331"/>
    </location>
</feature>
<proteinExistence type="inferred from homology"/>
<dbReference type="Gene3D" id="3.10.20.90">
    <property type="entry name" value="Phosphatidylinositol 3-kinase Catalytic Subunit, Chain A, domain 1"/>
    <property type="match status" value="1"/>
</dbReference>
<sequence length="454" mass="46122">MAHAYTRVTLVGQQRHLDLLLPSDQPVAGLMPQVLDLLEDVPQTDVAAKVLVAADGRELSPEHTLDEAEILDGSSLQLCSASSAPPAPIVYDVTDLVVSETEEVSGRWNRRWKDATGGVFAAFSLWAGAELLTHALAPHSAWWLLTALSVLAAGTGILLGRRAPASAVGPAVLGAGWLAGTGAALHVAGLIGADGQGPGGQDGYGYAGLLFAAVSALILLSLGAANRRPKAMYTGALVLGLATAVWVGAVAVAPSPVHAAALASIAGVLLLGLLPGLALSASGLAALDDQRAKGGQVTRVDALSAVAAAHGGLVAGTAAAAASVAVGLWILGTDTEFQVWSLPLLAVLALAVFLRARSFPLAPERLALYGTTAVGLAALVIGASRYFAATPWVPGAGVLLIAAALWLALALEIPDHTQARFRLAAKRLETLAILASVPLAAGMFGIFAQLLESF</sequence>
<dbReference type="NCBIfam" id="TIGR03920">
    <property type="entry name" value="T7SS_EccD"/>
    <property type="match status" value="1"/>
</dbReference>
<dbReference type="EMBL" id="JACSQC010000002">
    <property type="protein sequence ID" value="MBD8043022.1"/>
    <property type="molecule type" value="Genomic_DNA"/>
</dbReference>
<feature type="transmembrane region" description="Helical" evidence="7">
    <location>
        <begin position="392"/>
        <end position="411"/>
    </location>
</feature>
<comment type="caution">
    <text evidence="9">The sequence shown here is derived from an EMBL/GenBank/DDBJ whole genome shotgun (WGS) entry which is preliminary data.</text>
</comment>
<evidence type="ECO:0000256" key="1">
    <source>
        <dbReference type="ARBA" id="ARBA00004651"/>
    </source>
</evidence>
<evidence type="ECO:0000313" key="9">
    <source>
        <dbReference type="EMBL" id="MBD8043022.1"/>
    </source>
</evidence>
<keyword evidence="6 7" id="KW-0472">Membrane</keyword>
<keyword evidence="4 7" id="KW-0812">Transmembrane</keyword>
<feature type="transmembrane region" description="Helical" evidence="7">
    <location>
        <begin position="232"/>
        <end position="253"/>
    </location>
</feature>
<evidence type="ECO:0000313" key="10">
    <source>
        <dbReference type="Proteomes" id="UP000652763"/>
    </source>
</evidence>
<evidence type="ECO:0000256" key="3">
    <source>
        <dbReference type="ARBA" id="ARBA00022475"/>
    </source>
</evidence>
<dbReference type="InterPro" id="IPR044049">
    <property type="entry name" value="EccD_transm"/>
</dbReference>
<keyword evidence="3" id="KW-1003">Cell membrane</keyword>
<evidence type="ECO:0000256" key="2">
    <source>
        <dbReference type="ARBA" id="ARBA00006162"/>
    </source>
</evidence>
<feature type="transmembrane region" description="Helical" evidence="7">
    <location>
        <begin position="115"/>
        <end position="135"/>
    </location>
</feature>
<dbReference type="InterPro" id="IPR006707">
    <property type="entry name" value="T7SS_EccD"/>
</dbReference>
<dbReference type="Pfam" id="PF19053">
    <property type="entry name" value="EccD"/>
    <property type="match status" value="1"/>
</dbReference>
<feature type="transmembrane region" description="Helical" evidence="7">
    <location>
        <begin position="171"/>
        <end position="192"/>
    </location>
</feature>
<evidence type="ECO:0000256" key="7">
    <source>
        <dbReference type="SAM" id="Phobius"/>
    </source>
</evidence>
<feature type="domain" description="EccD-like transmembrane" evidence="8">
    <location>
        <begin position="116"/>
        <end position="450"/>
    </location>
</feature>
<keyword evidence="10" id="KW-1185">Reference proteome</keyword>
<comment type="subcellular location">
    <subcellularLocation>
        <location evidence="1">Cell membrane</location>
        <topology evidence="1">Multi-pass membrane protein</topology>
    </subcellularLocation>
</comment>
<evidence type="ECO:0000259" key="8">
    <source>
        <dbReference type="Pfam" id="PF19053"/>
    </source>
</evidence>
<evidence type="ECO:0000256" key="6">
    <source>
        <dbReference type="ARBA" id="ARBA00023136"/>
    </source>
</evidence>
<feature type="transmembrane region" description="Helical" evidence="7">
    <location>
        <begin position="204"/>
        <end position="225"/>
    </location>
</feature>
<feature type="transmembrane region" description="Helical" evidence="7">
    <location>
        <begin position="337"/>
        <end position="354"/>
    </location>
</feature>
<keyword evidence="5 7" id="KW-1133">Transmembrane helix</keyword>
<dbReference type="Pfam" id="PF08817">
    <property type="entry name" value="YukD"/>
    <property type="match status" value="1"/>
</dbReference>